<comment type="caution">
    <text evidence="1">The sequence shown here is derived from an EMBL/GenBank/DDBJ whole genome shotgun (WGS) entry which is preliminary data.</text>
</comment>
<dbReference type="OrthoDB" id="2375516at2"/>
<organism evidence="1 2">
    <name type="scientific">Paenibacillus methanolicus</name>
    <dbReference type="NCBI Taxonomy" id="582686"/>
    <lineage>
        <taxon>Bacteria</taxon>
        <taxon>Bacillati</taxon>
        <taxon>Bacillota</taxon>
        <taxon>Bacilli</taxon>
        <taxon>Bacillales</taxon>
        <taxon>Paenibacillaceae</taxon>
        <taxon>Paenibacillus</taxon>
    </lineage>
</organism>
<protein>
    <recommendedName>
        <fullName evidence="3">PH (Pleckstrin Homology) domain-containing protein</fullName>
    </recommendedName>
</protein>
<evidence type="ECO:0008006" key="3">
    <source>
        <dbReference type="Google" id="ProtNLM"/>
    </source>
</evidence>
<accession>A0A5S5CM41</accession>
<reference evidence="1 2" key="1">
    <citation type="submission" date="2019-07" db="EMBL/GenBank/DDBJ databases">
        <title>Genomic Encyclopedia of Type Strains, Phase III (KMG-III): the genomes of soil and plant-associated and newly described type strains.</title>
        <authorList>
            <person name="Whitman W."/>
        </authorList>
    </citation>
    <scope>NUCLEOTIDE SEQUENCE [LARGE SCALE GENOMIC DNA]</scope>
    <source>
        <strain evidence="1 2">BL24</strain>
    </source>
</reference>
<evidence type="ECO:0000313" key="1">
    <source>
        <dbReference type="EMBL" id="TYP79458.1"/>
    </source>
</evidence>
<proteinExistence type="predicted"/>
<dbReference type="Proteomes" id="UP000323257">
    <property type="component" value="Unassembled WGS sequence"/>
</dbReference>
<sequence>MTRTIEYGTEQVVLHLKGLLSVGALKREVSIPYKQIKRIALEDFKVSMLQFRVGTSIADIRQGRFLIDGRWCFVSYEDHQDVVVIELEGHDFAKVVFQIDDPEDVIARIEAHLG</sequence>
<name>A0A5S5CM41_9BACL</name>
<dbReference type="AlphaFoldDB" id="A0A5S5CM41"/>
<dbReference type="EMBL" id="VNHS01000001">
    <property type="protein sequence ID" value="TYP79458.1"/>
    <property type="molecule type" value="Genomic_DNA"/>
</dbReference>
<gene>
    <name evidence="1" type="ORF">BCM02_101576</name>
</gene>
<dbReference type="RefSeq" id="WP_148927515.1">
    <property type="nucleotide sequence ID" value="NZ_VNHS01000001.1"/>
</dbReference>
<keyword evidence="2" id="KW-1185">Reference proteome</keyword>
<evidence type="ECO:0000313" key="2">
    <source>
        <dbReference type="Proteomes" id="UP000323257"/>
    </source>
</evidence>